<dbReference type="Proteomes" id="UP000287872">
    <property type="component" value="Unassembled WGS sequence"/>
</dbReference>
<protein>
    <submittedName>
        <fullName evidence="1">Uncharacterized protein</fullName>
    </submittedName>
</protein>
<organism evidence="1 2">
    <name type="scientific">Clostridium tagluense</name>
    <dbReference type="NCBI Taxonomy" id="360422"/>
    <lineage>
        <taxon>Bacteria</taxon>
        <taxon>Bacillati</taxon>
        <taxon>Bacillota</taxon>
        <taxon>Clostridia</taxon>
        <taxon>Eubacteriales</taxon>
        <taxon>Clostridiaceae</taxon>
        <taxon>Clostridium</taxon>
    </lineage>
</organism>
<comment type="caution">
    <text evidence="1">The sequence shown here is derived from an EMBL/GenBank/DDBJ whole genome shotgun (WGS) entry which is preliminary data.</text>
</comment>
<dbReference type="RefSeq" id="WP_185732889.1">
    <property type="nucleotide sequence ID" value="NZ_BHYK01000037.1"/>
</dbReference>
<dbReference type="EMBL" id="BHYK01000037">
    <property type="protein sequence ID" value="GCD12613.1"/>
    <property type="molecule type" value="Genomic_DNA"/>
</dbReference>
<reference evidence="1 2" key="1">
    <citation type="submission" date="2018-11" db="EMBL/GenBank/DDBJ databases">
        <title>Genome sequencing and assembly of Clostridium tagluense strain A121.</title>
        <authorList>
            <person name="Murakami T."/>
            <person name="Segawa T."/>
            <person name="Shcherbakova V.A."/>
            <person name="Mori H."/>
            <person name="Yoshimura Y."/>
        </authorList>
    </citation>
    <scope>NUCLEOTIDE SEQUENCE [LARGE SCALE GENOMIC DNA]</scope>
    <source>
        <strain evidence="1 2">A121</strain>
    </source>
</reference>
<keyword evidence="2" id="KW-1185">Reference proteome</keyword>
<sequence length="51" mass="6031">MLSENQIAILKNEIILKELFLKNPTKKYKYYIFKNGCCGEISKVSKYQDNK</sequence>
<accession>A0A401UST8</accession>
<name>A0A401UST8_9CLOT</name>
<proteinExistence type="predicted"/>
<evidence type="ECO:0000313" key="1">
    <source>
        <dbReference type="EMBL" id="GCD12613.1"/>
    </source>
</evidence>
<evidence type="ECO:0000313" key="2">
    <source>
        <dbReference type="Proteomes" id="UP000287872"/>
    </source>
</evidence>
<dbReference type="AlphaFoldDB" id="A0A401UST8"/>
<gene>
    <name evidence="1" type="ORF">Ctaglu_42360</name>
</gene>